<dbReference type="PANTHER" id="PTHR43105:SF14">
    <property type="entry name" value="FORMATE DEHYDROGENASE H"/>
    <property type="match status" value="1"/>
</dbReference>
<keyword evidence="2" id="KW-0560">Oxidoreductase</keyword>
<dbReference type="SUPFAM" id="SSF50692">
    <property type="entry name" value="ADC-like"/>
    <property type="match status" value="1"/>
</dbReference>
<evidence type="ECO:0000256" key="4">
    <source>
        <dbReference type="ARBA" id="ARBA00023014"/>
    </source>
</evidence>
<dbReference type="InterPro" id="IPR006657">
    <property type="entry name" value="MoPterin_dinucl-bd_dom"/>
</dbReference>
<keyword evidence="1" id="KW-0479">Metal-binding</keyword>
<evidence type="ECO:0000259" key="5">
    <source>
        <dbReference type="Pfam" id="PF00384"/>
    </source>
</evidence>
<keyword evidence="3" id="KW-0408">Iron</keyword>
<dbReference type="InterPro" id="IPR050123">
    <property type="entry name" value="Prok_molybdopt-oxidoreductase"/>
</dbReference>
<dbReference type="GO" id="GO:1990204">
    <property type="term" value="C:oxidoreductase complex"/>
    <property type="evidence" value="ECO:0007669"/>
    <property type="project" value="UniProtKB-ARBA"/>
</dbReference>
<feature type="non-terminal residue" evidence="7">
    <location>
        <position position="1"/>
    </location>
</feature>
<sequence>KEIERQDVDELAKIAGVDKQLVKEAAIAYATAKNSMEFHGLGVTEHEQGSKTVMLIADLAMITGNIGRKGVGVNPLRGQNNVQGAADMGCQPHQGAGYFNVADEKNQKFYSEKYGVTHPTKPGLKIPEMFEAAIKKELKAVWIIGEDIVQTDPNSSHVIEAMESLEFLVVQEIFMSETAKLATVVLPGTTFLEKDGTFTNTERRIQRVNRAVPPLPGTKTDAVIVTQMMQKLGFNQPNYDADEVLKEIADIVPFFKGVTRERLGKFGLQWPVQEDGTDTKILHTQTFKFGKGRLKNFDWKESAEITANQKEYPLILTTSRALQHYNCGTMTRRTNNIDIMDEDILLIHPKDAAERDLITGDFGRLFSGRGKVDLKVEVTDKVKQGVVFTTFHFPEHMVNMVTGHGKDEETMCAEYKVSSVEVKKISNRFEPKEKENEYQVQVK</sequence>
<gene>
    <name evidence="7" type="ORF">EBV78_01815</name>
</gene>
<feature type="domain" description="Molybdopterin dinucleotide-binding" evidence="6">
    <location>
        <begin position="314"/>
        <end position="417"/>
    </location>
</feature>
<dbReference type="Gene3D" id="3.40.50.740">
    <property type="match status" value="1"/>
</dbReference>
<keyword evidence="4" id="KW-0411">Iron-sulfur</keyword>
<accession>A0A845S8E9</accession>
<comment type="caution">
    <text evidence="7">The sequence shown here is derived from an EMBL/GenBank/DDBJ whole genome shotgun (WGS) entry which is preliminary data.</text>
</comment>
<evidence type="ECO:0000256" key="1">
    <source>
        <dbReference type="ARBA" id="ARBA00022723"/>
    </source>
</evidence>
<evidence type="ECO:0000259" key="6">
    <source>
        <dbReference type="Pfam" id="PF01568"/>
    </source>
</evidence>
<evidence type="ECO:0000256" key="2">
    <source>
        <dbReference type="ARBA" id="ARBA00023002"/>
    </source>
</evidence>
<dbReference type="GO" id="GO:0046872">
    <property type="term" value="F:metal ion binding"/>
    <property type="evidence" value="ECO:0007669"/>
    <property type="project" value="UniProtKB-KW"/>
</dbReference>
<name>A0A845S8E9_9PROT</name>
<dbReference type="GO" id="GO:0051536">
    <property type="term" value="F:iron-sulfur cluster binding"/>
    <property type="evidence" value="ECO:0007669"/>
    <property type="project" value="UniProtKB-KW"/>
</dbReference>
<proteinExistence type="predicted"/>
<dbReference type="GO" id="GO:0022904">
    <property type="term" value="P:respiratory electron transport chain"/>
    <property type="evidence" value="ECO:0007669"/>
    <property type="project" value="TreeGrafter"/>
</dbReference>
<organism evidence="7 8">
    <name type="scientific">Candidatus Fonsibacter lacus</name>
    <dbReference type="NCBI Taxonomy" id="2576439"/>
    <lineage>
        <taxon>Bacteria</taxon>
        <taxon>Pseudomonadati</taxon>
        <taxon>Pseudomonadota</taxon>
        <taxon>Alphaproteobacteria</taxon>
        <taxon>Candidatus Pelagibacterales</taxon>
        <taxon>Candidatus Pelagibacterales incertae sedis</taxon>
        <taxon>Candidatus Fonsibacter</taxon>
    </lineage>
</organism>
<evidence type="ECO:0000256" key="3">
    <source>
        <dbReference type="ARBA" id="ARBA00023004"/>
    </source>
</evidence>
<dbReference type="GO" id="GO:0043546">
    <property type="term" value="F:molybdopterin cofactor binding"/>
    <property type="evidence" value="ECO:0007669"/>
    <property type="project" value="InterPro"/>
</dbReference>
<dbReference type="Gene3D" id="2.40.40.20">
    <property type="match status" value="1"/>
</dbReference>
<dbReference type="Pfam" id="PF01568">
    <property type="entry name" value="Molydop_binding"/>
    <property type="match status" value="1"/>
</dbReference>
<dbReference type="EMBL" id="RGGN01000044">
    <property type="protein sequence ID" value="NCU62817.1"/>
    <property type="molecule type" value="Genomic_DNA"/>
</dbReference>
<dbReference type="InterPro" id="IPR009010">
    <property type="entry name" value="Asp_de-COase-like_dom_sf"/>
</dbReference>
<dbReference type="PANTHER" id="PTHR43105">
    <property type="entry name" value="RESPIRATORY NITRATE REDUCTASE"/>
    <property type="match status" value="1"/>
</dbReference>
<evidence type="ECO:0000313" key="7">
    <source>
        <dbReference type="EMBL" id="NCU62817.1"/>
    </source>
</evidence>
<dbReference type="SUPFAM" id="SSF53706">
    <property type="entry name" value="Formate dehydrogenase/DMSO reductase, domains 1-3"/>
    <property type="match status" value="1"/>
</dbReference>
<feature type="domain" description="Molybdopterin oxidoreductase" evidence="5">
    <location>
        <begin position="30"/>
        <end position="227"/>
    </location>
</feature>
<dbReference type="AlphaFoldDB" id="A0A845S8E9"/>
<dbReference type="InterPro" id="IPR006656">
    <property type="entry name" value="Mopterin_OxRdtase"/>
</dbReference>
<protein>
    <submittedName>
        <fullName evidence="7">Formate dehydrogenase subunit alpha</fullName>
    </submittedName>
</protein>
<dbReference type="GO" id="GO:0016020">
    <property type="term" value="C:membrane"/>
    <property type="evidence" value="ECO:0007669"/>
    <property type="project" value="TreeGrafter"/>
</dbReference>
<dbReference type="GO" id="GO:0003954">
    <property type="term" value="F:NADH dehydrogenase activity"/>
    <property type="evidence" value="ECO:0007669"/>
    <property type="project" value="TreeGrafter"/>
</dbReference>
<reference evidence="7 8" key="1">
    <citation type="submission" date="2018-10" db="EMBL/GenBank/DDBJ databases">
        <title>Iterative Subtractive Binning of Freshwater Chronoseries Metagenomes Recovers Nearly Complete Genomes from over Four Hundred Novel Species.</title>
        <authorList>
            <person name="Rodriguez-R L.M."/>
            <person name="Tsementzi D."/>
            <person name="Luo C."/>
            <person name="Konstantinidis K.T."/>
        </authorList>
    </citation>
    <scope>NUCLEOTIDE SEQUENCE [LARGE SCALE GENOMIC DNA]</scope>
    <source>
        <strain evidence="7">WB7_2B_003</strain>
    </source>
</reference>
<dbReference type="Proteomes" id="UP000572953">
    <property type="component" value="Unassembled WGS sequence"/>
</dbReference>
<evidence type="ECO:0000313" key="8">
    <source>
        <dbReference type="Proteomes" id="UP000572953"/>
    </source>
</evidence>
<dbReference type="Pfam" id="PF00384">
    <property type="entry name" value="Molybdopterin"/>
    <property type="match status" value="1"/>
</dbReference>